<feature type="domain" description="Retropepsins" evidence="3">
    <location>
        <begin position="107"/>
        <end position="185"/>
    </location>
</feature>
<dbReference type="AlphaFoldDB" id="A0AAW2DE09"/>
<organism evidence="4 5">
    <name type="scientific">Lithocarpus litseifolius</name>
    <dbReference type="NCBI Taxonomy" id="425828"/>
    <lineage>
        <taxon>Eukaryota</taxon>
        <taxon>Viridiplantae</taxon>
        <taxon>Streptophyta</taxon>
        <taxon>Embryophyta</taxon>
        <taxon>Tracheophyta</taxon>
        <taxon>Spermatophyta</taxon>
        <taxon>Magnoliopsida</taxon>
        <taxon>eudicotyledons</taxon>
        <taxon>Gunneridae</taxon>
        <taxon>Pentapetalae</taxon>
        <taxon>rosids</taxon>
        <taxon>fabids</taxon>
        <taxon>Fagales</taxon>
        <taxon>Fagaceae</taxon>
        <taxon>Lithocarpus</taxon>
    </lineage>
</organism>
<dbReference type="InterPro" id="IPR021109">
    <property type="entry name" value="Peptidase_aspartic_dom_sf"/>
</dbReference>
<evidence type="ECO:0000256" key="1">
    <source>
        <dbReference type="ARBA" id="ARBA00022801"/>
    </source>
</evidence>
<dbReference type="EMBL" id="JAZDWU010000003">
    <property type="protein sequence ID" value="KAL0008652.1"/>
    <property type="molecule type" value="Genomic_DNA"/>
</dbReference>
<protein>
    <recommendedName>
        <fullName evidence="3">Retropepsins domain-containing protein</fullName>
    </recommendedName>
</protein>
<keyword evidence="1" id="KW-0378">Hydrolase</keyword>
<evidence type="ECO:0000256" key="2">
    <source>
        <dbReference type="SAM" id="Coils"/>
    </source>
</evidence>
<name>A0AAW2DE09_9ROSI</name>
<dbReference type="Pfam" id="PF00077">
    <property type="entry name" value="RVP"/>
    <property type="match status" value="1"/>
</dbReference>
<keyword evidence="2" id="KW-0175">Coiled coil</keyword>
<dbReference type="Proteomes" id="UP001459277">
    <property type="component" value="Unassembled WGS sequence"/>
</dbReference>
<dbReference type="GO" id="GO:0016787">
    <property type="term" value="F:hydrolase activity"/>
    <property type="evidence" value="ECO:0007669"/>
    <property type="project" value="UniProtKB-KW"/>
</dbReference>
<comment type="caution">
    <text evidence="4">The sequence shown here is derived from an EMBL/GenBank/DDBJ whole genome shotgun (WGS) entry which is preliminary data.</text>
</comment>
<dbReference type="SUPFAM" id="SSF50630">
    <property type="entry name" value="Acid proteases"/>
    <property type="match status" value="1"/>
</dbReference>
<reference evidence="4 5" key="1">
    <citation type="submission" date="2024-01" db="EMBL/GenBank/DDBJ databases">
        <title>A telomere-to-telomere, gap-free genome of sweet tea (Lithocarpus litseifolius).</title>
        <authorList>
            <person name="Zhou J."/>
        </authorList>
    </citation>
    <scope>NUCLEOTIDE SEQUENCE [LARGE SCALE GENOMIC DNA]</scope>
    <source>
        <strain evidence="4">Zhou-2022a</strain>
        <tissue evidence="4">Leaf</tissue>
    </source>
</reference>
<dbReference type="CDD" id="cd00303">
    <property type="entry name" value="retropepsin_like"/>
    <property type="match status" value="1"/>
</dbReference>
<feature type="coiled-coil region" evidence="2">
    <location>
        <begin position="59"/>
        <end position="93"/>
    </location>
</feature>
<accession>A0AAW2DE09</accession>
<evidence type="ECO:0000259" key="3">
    <source>
        <dbReference type="Pfam" id="PF00077"/>
    </source>
</evidence>
<evidence type="ECO:0000313" key="4">
    <source>
        <dbReference type="EMBL" id="KAL0008652.1"/>
    </source>
</evidence>
<gene>
    <name evidence="4" type="ORF">SO802_010154</name>
</gene>
<sequence length="248" mass="28664">MYYRRYWARYVRKGEVKGGVKAQKLSAFHATLVRETSKPEPRFREPKVDLEKIYDRFSKSKKEVTVNDLQKEIKETKSKVRTLKQELTILKVDNTLLNQRVKNLEKTSHLALIDTGADLNYTKEGIIPSKYFRKTKERLTSTSGGKMQIEFKIPKAHVCQDNTCFKTTFVLVKNMIDRVILGNPFMCLLYPFITDSEGITTHPFGQPVKFKFHRSPELRDISSLQEVSVSKALNLISTKAKYPTYSTS</sequence>
<dbReference type="InterPro" id="IPR018061">
    <property type="entry name" value="Retropepsins"/>
</dbReference>
<keyword evidence="5" id="KW-1185">Reference proteome</keyword>
<evidence type="ECO:0000313" key="5">
    <source>
        <dbReference type="Proteomes" id="UP001459277"/>
    </source>
</evidence>
<proteinExistence type="predicted"/>